<keyword evidence="4 8" id="KW-0812">Transmembrane</keyword>
<evidence type="ECO:0000256" key="8">
    <source>
        <dbReference type="SAM" id="Phobius"/>
    </source>
</evidence>
<evidence type="ECO:0000256" key="2">
    <source>
        <dbReference type="ARBA" id="ARBA00022654"/>
    </source>
</evidence>
<dbReference type="Proteomes" id="UP000759273">
    <property type="component" value="Unassembled WGS sequence"/>
</dbReference>
<keyword evidence="7 8" id="KW-0472">Membrane</keyword>
<name>A0A943DH82_9FIRM</name>
<feature type="transmembrane region" description="Helical" evidence="8">
    <location>
        <begin position="106"/>
        <end position="123"/>
    </location>
</feature>
<evidence type="ECO:0000256" key="7">
    <source>
        <dbReference type="ARBA" id="ARBA00023136"/>
    </source>
</evidence>
<feature type="transmembrane region" description="Helical" evidence="8">
    <location>
        <begin position="40"/>
        <end position="66"/>
    </location>
</feature>
<organism evidence="9 10">
    <name type="scientific">Subdoligranulum variabile</name>
    <dbReference type="NCBI Taxonomy" id="214851"/>
    <lineage>
        <taxon>Bacteria</taxon>
        <taxon>Bacillati</taxon>
        <taxon>Bacillota</taxon>
        <taxon>Clostridia</taxon>
        <taxon>Eubacteriales</taxon>
        <taxon>Oscillospiraceae</taxon>
        <taxon>Subdoligranulum</taxon>
    </lineage>
</organism>
<protein>
    <submittedName>
        <fullName evidence="9">Accessory gene regulator B family protein</fullName>
    </submittedName>
</protein>
<dbReference type="GO" id="GO:0016020">
    <property type="term" value="C:membrane"/>
    <property type="evidence" value="ECO:0007669"/>
    <property type="project" value="InterPro"/>
</dbReference>
<dbReference type="Pfam" id="PF04647">
    <property type="entry name" value="AgrB"/>
    <property type="match status" value="1"/>
</dbReference>
<evidence type="ECO:0000313" key="10">
    <source>
        <dbReference type="Proteomes" id="UP000759273"/>
    </source>
</evidence>
<comment type="caution">
    <text evidence="9">The sequence shown here is derived from an EMBL/GenBank/DDBJ whole genome shotgun (WGS) entry which is preliminary data.</text>
</comment>
<dbReference type="GO" id="GO:0006508">
    <property type="term" value="P:proteolysis"/>
    <property type="evidence" value="ECO:0007669"/>
    <property type="project" value="UniProtKB-KW"/>
</dbReference>
<dbReference type="GO" id="GO:0009372">
    <property type="term" value="P:quorum sensing"/>
    <property type="evidence" value="ECO:0007669"/>
    <property type="project" value="UniProtKB-KW"/>
</dbReference>
<keyword evidence="6 8" id="KW-1133">Transmembrane helix</keyword>
<feature type="transmembrane region" description="Helical" evidence="8">
    <location>
        <begin position="78"/>
        <end position="100"/>
    </location>
</feature>
<proteinExistence type="predicted"/>
<gene>
    <name evidence="9" type="ORF">KHY36_10705</name>
</gene>
<accession>A0A943DH82</accession>
<keyword evidence="5" id="KW-0378">Hydrolase</keyword>
<feature type="transmembrane region" description="Helical" evidence="8">
    <location>
        <begin position="144"/>
        <end position="163"/>
    </location>
</feature>
<keyword evidence="3" id="KW-0645">Protease</keyword>
<evidence type="ECO:0000256" key="5">
    <source>
        <dbReference type="ARBA" id="ARBA00022801"/>
    </source>
</evidence>
<sequence length="189" mass="20746">MEQIANELTQYFLAHGLIKEDDAEVRQYALYRHISRAVGLIALTLLGGLITDFGSAFCFTVSFLFLRERTGGYHAKTEWQCALYSAAMIFATMFALPIFAEEPNNYWAIMIASSALIWVSSPADNKQIHLSRAESKAMAKRARLRLLLLDAVSLALLGVHGHLFASSIALAELSVAVSLMMATAGFGIQ</sequence>
<dbReference type="GO" id="GO:0008233">
    <property type="term" value="F:peptidase activity"/>
    <property type="evidence" value="ECO:0007669"/>
    <property type="project" value="UniProtKB-KW"/>
</dbReference>
<evidence type="ECO:0000256" key="4">
    <source>
        <dbReference type="ARBA" id="ARBA00022692"/>
    </source>
</evidence>
<keyword evidence="1" id="KW-1003">Cell membrane</keyword>
<feature type="transmembrane region" description="Helical" evidence="8">
    <location>
        <begin position="169"/>
        <end position="188"/>
    </location>
</feature>
<evidence type="ECO:0000256" key="1">
    <source>
        <dbReference type="ARBA" id="ARBA00022475"/>
    </source>
</evidence>
<dbReference type="InterPro" id="IPR006741">
    <property type="entry name" value="AgrB"/>
</dbReference>
<dbReference type="AlphaFoldDB" id="A0A943DH82"/>
<keyword evidence="2" id="KW-0673">Quorum sensing</keyword>
<evidence type="ECO:0000313" key="9">
    <source>
        <dbReference type="EMBL" id="MBS5332984.1"/>
    </source>
</evidence>
<evidence type="ECO:0000256" key="3">
    <source>
        <dbReference type="ARBA" id="ARBA00022670"/>
    </source>
</evidence>
<dbReference type="EMBL" id="JAGZGG010000026">
    <property type="protein sequence ID" value="MBS5332984.1"/>
    <property type="molecule type" value="Genomic_DNA"/>
</dbReference>
<reference evidence="9" key="1">
    <citation type="submission" date="2021-02" db="EMBL/GenBank/DDBJ databases">
        <title>Infant gut strain persistence is associated with maternal origin, phylogeny, and functional potential including surface adhesion and iron acquisition.</title>
        <authorList>
            <person name="Lou Y.C."/>
        </authorList>
    </citation>
    <scope>NUCLEOTIDE SEQUENCE</scope>
    <source>
        <strain evidence="9">L3_101_000M1_dasL3_101_000M1_concoct_87</strain>
    </source>
</reference>
<evidence type="ECO:0000256" key="6">
    <source>
        <dbReference type="ARBA" id="ARBA00022989"/>
    </source>
</evidence>